<dbReference type="OrthoDB" id="3174166at2"/>
<dbReference type="EMBL" id="QPJT01000002">
    <property type="protein sequence ID" value="RCX20139.1"/>
    <property type="molecule type" value="Genomic_DNA"/>
</dbReference>
<protein>
    <recommendedName>
        <fullName evidence="4">Zn-finger containing protein</fullName>
    </recommendedName>
</protein>
<keyword evidence="3" id="KW-1185">Reference proteome</keyword>
<comment type="caution">
    <text evidence="2">The sequence shown here is derived from an EMBL/GenBank/DDBJ whole genome shotgun (WGS) entry which is preliminary data.</text>
</comment>
<evidence type="ECO:0000313" key="2">
    <source>
        <dbReference type="EMBL" id="RCX20139.1"/>
    </source>
</evidence>
<dbReference type="Proteomes" id="UP000253034">
    <property type="component" value="Unassembled WGS sequence"/>
</dbReference>
<keyword evidence="1" id="KW-0472">Membrane</keyword>
<dbReference type="AlphaFoldDB" id="A0A369BF23"/>
<reference evidence="2 3" key="1">
    <citation type="submission" date="2018-07" db="EMBL/GenBank/DDBJ databases">
        <title>Genomic Encyclopedia of Type Strains, Phase IV (KMG-IV): sequencing the most valuable type-strain genomes for metagenomic binning, comparative biology and taxonomic classification.</title>
        <authorList>
            <person name="Goeker M."/>
        </authorList>
    </citation>
    <scope>NUCLEOTIDE SEQUENCE [LARGE SCALE GENOMIC DNA]</scope>
    <source>
        <strain evidence="2 3">DSM 27016</strain>
    </source>
</reference>
<evidence type="ECO:0008006" key="4">
    <source>
        <dbReference type="Google" id="ProtNLM"/>
    </source>
</evidence>
<evidence type="ECO:0000256" key="1">
    <source>
        <dbReference type="SAM" id="Phobius"/>
    </source>
</evidence>
<accession>A0A369BF23</accession>
<gene>
    <name evidence="2" type="ORF">DFR58_102211</name>
</gene>
<evidence type="ECO:0000313" key="3">
    <source>
        <dbReference type="Proteomes" id="UP000253034"/>
    </source>
</evidence>
<organism evidence="2 3">
    <name type="scientific">Anaerobacterium chartisolvens</name>
    <dbReference type="NCBI Taxonomy" id="1297424"/>
    <lineage>
        <taxon>Bacteria</taxon>
        <taxon>Bacillati</taxon>
        <taxon>Bacillota</taxon>
        <taxon>Clostridia</taxon>
        <taxon>Eubacteriales</taxon>
        <taxon>Oscillospiraceae</taxon>
        <taxon>Anaerobacterium</taxon>
    </lineage>
</organism>
<name>A0A369BF23_9FIRM</name>
<dbReference type="RefSeq" id="WP_114296253.1">
    <property type="nucleotide sequence ID" value="NZ_QPJT01000002.1"/>
</dbReference>
<feature type="transmembrane region" description="Helical" evidence="1">
    <location>
        <begin position="15"/>
        <end position="45"/>
    </location>
</feature>
<sequence length="122" mass="14435">MIRKLMNGRYGSDTLSLVIIFVAVIFFQFKYLWIIGAALAGYAFYRMLSKDTGRRFKEKQAFEGLIKRVVAKLYFYRTAFRQRNQYVFLKCEKCRNNLRLPKNKGKLEGTCPVCGFKFMRKT</sequence>
<keyword evidence="1" id="KW-0812">Transmembrane</keyword>
<proteinExistence type="predicted"/>
<keyword evidence="1" id="KW-1133">Transmembrane helix</keyword>